<dbReference type="GO" id="GO:0005829">
    <property type="term" value="C:cytosol"/>
    <property type="evidence" value="ECO:0007669"/>
    <property type="project" value="TreeGrafter"/>
</dbReference>
<dbReference type="PANTHER" id="PTHR31223:SF70">
    <property type="entry name" value="LOG FAMILY PROTEIN YJL055W"/>
    <property type="match status" value="1"/>
</dbReference>
<dbReference type="InterPro" id="IPR005269">
    <property type="entry name" value="LOG"/>
</dbReference>
<evidence type="ECO:0000313" key="1">
    <source>
        <dbReference type="EMBL" id="KAI0303284.1"/>
    </source>
</evidence>
<accession>A0AAD4QPF2</accession>
<dbReference type="GO" id="GO:0009691">
    <property type="term" value="P:cytokinin biosynthetic process"/>
    <property type="evidence" value="ECO:0007669"/>
    <property type="project" value="InterPro"/>
</dbReference>
<dbReference type="NCBIfam" id="TIGR00730">
    <property type="entry name" value="Rossman fold protein, TIGR00730 family"/>
    <property type="match status" value="1"/>
</dbReference>
<dbReference type="GO" id="GO:0016799">
    <property type="term" value="F:hydrolase activity, hydrolyzing N-glycosyl compounds"/>
    <property type="evidence" value="ECO:0007669"/>
    <property type="project" value="TreeGrafter"/>
</dbReference>
<dbReference type="Proteomes" id="UP001203297">
    <property type="component" value="Unassembled WGS sequence"/>
</dbReference>
<proteinExistence type="predicted"/>
<name>A0AAD4QPF2_9AGAM</name>
<keyword evidence="2" id="KW-1185">Reference proteome</keyword>
<dbReference type="Gene3D" id="3.40.50.450">
    <property type="match status" value="1"/>
</dbReference>
<gene>
    <name evidence="1" type="ORF">B0F90DRAFT_1626650</name>
</gene>
<dbReference type="PANTHER" id="PTHR31223">
    <property type="entry name" value="LOG FAMILY PROTEIN YJL055W"/>
    <property type="match status" value="1"/>
</dbReference>
<protein>
    <recommendedName>
        <fullName evidence="3">Cytokinin riboside 5'-monophosphate phosphoribohydrolase</fullName>
    </recommendedName>
</protein>
<dbReference type="EMBL" id="WTXG01000009">
    <property type="protein sequence ID" value="KAI0303284.1"/>
    <property type="molecule type" value="Genomic_DNA"/>
</dbReference>
<dbReference type="AlphaFoldDB" id="A0AAD4QPF2"/>
<dbReference type="Pfam" id="PF03641">
    <property type="entry name" value="Lysine_decarbox"/>
    <property type="match status" value="1"/>
</dbReference>
<sequence length="248" mass="25999">MSPAPTNSTSDDHLPLAVAVYCGAHAGTEPAFQNAAISLGRALAVQGRSLVYGGGSKGIMGIVSGAALKYGGAVIGVIPSAMLRAGGEGGGKAYIELSEKGREMVRHSTPHPTQKVLSIVVDSMHERKVEMARRVCGFIGLPGGFGTFEEIMEAITWTQLGIHIKPVIIINVQGFFDPLRALIKNAVASGFIKQSNERLIIFIDGPPGADHATFDWGTSALAALDDWSSPGPGLFTWTSGDRDGIAML</sequence>
<reference evidence="1" key="1">
    <citation type="journal article" date="2022" name="New Phytol.">
        <title>Evolutionary transition to the ectomycorrhizal habit in the genomes of a hyperdiverse lineage of mushroom-forming fungi.</title>
        <authorList>
            <person name="Looney B."/>
            <person name="Miyauchi S."/>
            <person name="Morin E."/>
            <person name="Drula E."/>
            <person name="Courty P.E."/>
            <person name="Kohler A."/>
            <person name="Kuo A."/>
            <person name="LaButti K."/>
            <person name="Pangilinan J."/>
            <person name="Lipzen A."/>
            <person name="Riley R."/>
            <person name="Andreopoulos W."/>
            <person name="He G."/>
            <person name="Johnson J."/>
            <person name="Nolan M."/>
            <person name="Tritt A."/>
            <person name="Barry K.W."/>
            <person name="Grigoriev I.V."/>
            <person name="Nagy L.G."/>
            <person name="Hibbett D."/>
            <person name="Henrissat B."/>
            <person name="Matheny P.B."/>
            <person name="Labbe J."/>
            <person name="Martin F.M."/>
        </authorList>
    </citation>
    <scope>NUCLEOTIDE SEQUENCE</scope>
    <source>
        <strain evidence="1">BPL690</strain>
    </source>
</reference>
<organism evidence="1 2">
    <name type="scientific">Multifurca ochricompacta</name>
    <dbReference type="NCBI Taxonomy" id="376703"/>
    <lineage>
        <taxon>Eukaryota</taxon>
        <taxon>Fungi</taxon>
        <taxon>Dikarya</taxon>
        <taxon>Basidiomycota</taxon>
        <taxon>Agaricomycotina</taxon>
        <taxon>Agaricomycetes</taxon>
        <taxon>Russulales</taxon>
        <taxon>Russulaceae</taxon>
        <taxon>Multifurca</taxon>
    </lineage>
</organism>
<dbReference type="InterPro" id="IPR031100">
    <property type="entry name" value="LOG_fam"/>
</dbReference>
<evidence type="ECO:0000313" key="2">
    <source>
        <dbReference type="Proteomes" id="UP001203297"/>
    </source>
</evidence>
<comment type="caution">
    <text evidence="1">The sequence shown here is derived from an EMBL/GenBank/DDBJ whole genome shotgun (WGS) entry which is preliminary data.</text>
</comment>
<dbReference type="SUPFAM" id="SSF102405">
    <property type="entry name" value="MCP/YpsA-like"/>
    <property type="match status" value="1"/>
</dbReference>
<evidence type="ECO:0008006" key="3">
    <source>
        <dbReference type="Google" id="ProtNLM"/>
    </source>
</evidence>